<reference evidence="6 7" key="2">
    <citation type="submission" date="2020-04" db="EMBL/GenBank/DDBJ databases">
        <authorList>
            <person name="Fomenkov A."/>
            <person name="Anton B.P."/>
            <person name="Roberts R.J."/>
        </authorList>
    </citation>
    <scope>NUCLEOTIDE SEQUENCE [LARGE SCALE GENOMIC DNA]</scope>
    <source>
        <strain evidence="6 7">S2</strain>
    </source>
</reference>
<dbReference type="Gene3D" id="1.20.1530.20">
    <property type="match status" value="1"/>
</dbReference>
<dbReference type="PANTHER" id="PTHR10361">
    <property type="entry name" value="SODIUM-BILE ACID COTRANSPORTER"/>
    <property type="match status" value="1"/>
</dbReference>
<dbReference type="Proteomes" id="UP000501868">
    <property type="component" value="Chromosome"/>
</dbReference>
<feature type="transmembrane region" description="Helical" evidence="5">
    <location>
        <begin position="126"/>
        <end position="146"/>
    </location>
</feature>
<reference evidence="6 7" key="1">
    <citation type="submission" date="2020-04" db="EMBL/GenBank/DDBJ databases">
        <title>Genome-Wide Identification of 5-Methylcytosine Sites in Bacterial Genomes By High-Throughput Sequencing of MspJI Restriction Fragments.</title>
        <authorList>
            <person name="Wu V."/>
        </authorList>
    </citation>
    <scope>NUCLEOTIDE SEQUENCE [LARGE SCALE GENOMIC DNA]</scope>
    <source>
        <strain evidence="6 7">S2</strain>
    </source>
</reference>
<evidence type="ECO:0000256" key="5">
    <source>
        <dbReference type="SAM" id="Phobius"/>
    </source>
</evidence>
<keyword evidence="4 5" id="KW-0472">Membrane</keyword>
<evidence type="ECO:0000256" key="2">
    <source>
        <dbReference type="ARBA" id="ARBA00022692"/>
    </source>
</evidence>
<evidence type="ECO:0000256" key="3">
    <source>
        <dbReference type="ARBA" id="ARBA00022989"/>
    </source>
</evidence>
<feature type="transmembrane region" description="Helical" evidence="5">
    <location>
        <begin position="62"/>
        <end position="83"/>
    </location>
</feature>
<accession>A0A6H1NZK5</accession>
<protein>
    <submittedName>
        <fullName evidence="6">Bile acid:sodium symporter family protein</fullName>
    </submittedName>
</protein>
<dbReference type="PANTHER" id="PTHR10361:SF28">
    <property type="entry name" value="P3 PROTEIN-RELATED"/>
    <property type="match status" value="1"/>
</dbReference>
<feature type="transmembrane region" description="Helical" evidence="5">
    <location>
        <begin position="37"/>
        <end position="55"/>
    </location>
</feature>
<feature type="transmembrane region" description="Helical" evidence="5">
    <location>
        <begin position="201"/>
        <end position="219"/>
    </location>
</feature>
<dbReference type="GO" id="GO:0016020">
    <property type="term" value="C:membrane"/>
    <property type="evidence" value="ECO:0007669"/>
    <property type="project" value="UniProtKB-SubCell"/>
</dbReference>
<keyword evidence="3 5" id="KW-1133">Transmembrane helix</keyword>
<feature type="transmembrane region" description="Helical" evidence="5">
    <location>
        <begin position="225"/>
        <end position="250"/>
    </location>
</feature>
<dbReference type="InterPro" id="IPR002657">
    <property type="entry name" value="BilAc:Na_symport/Acr3"/>
</dbReference>
<name>A0A6H1NZK5_PRIMG</name>
<sequence>MLQKINKQLERIMPLITPVGVLTGVLFSVHLKDFSYLIPWIFAFMTFAGSLSSNFHSLKEVIVHPFPIFIAMAILHVLMPIWAWGVGHIAFSGDVYTITGLVLGMVIPTGVTSFMWVAIYKGNIPLVLSIILIDTLLSPIIVPYSLSLFIGEKIEMDFIGIMKGLLGMVVIPSLIGMYLNQVTKGRIKDQLGTRLAPFSKISLGFVVMLNGAVVAPYLRNPNFKLVSITLTVFLIALTGYLFSFLIGRFFNGGRDNVISLTFTGGMRNISAGAVIAITYFPAAVAVPVVVGMLFQQILASLNGHFLNRYYNKNVEKQESIAM</sequence>
<dbReference type="InterPro" id="IPR004710">
    <property type="entry name" value="Bilac:Na_transpt"/>
</dbReference>
<proteinExistence type="predicted"/>
<feature type="transmembrane region" description="Helical" evidence="5">
    <location>
        <begin position="271"/>
        <end position="294"/>
    </location>
</feature>
<dbReference type="EMBL" id="CP051128">
    <property type="protein sequence ID" value="QIZ06688.1"/>
    <property type="molecule type" value="Genomic_DNA"/>
</dbReference>
<dbReference type="AlphaFoldDB" id="A0A6H1NZK5"/>
<feature type="transmembrane region" description="Helical" evidence="5">
    <location>
        <begin position="95"/>
        <end position="119"/>
    </location>
</feature>
<evidence type="ECO:0000313" key="7">
    <source>
        <dbReference type="Proteomes" id="UP000501868"/>
    </source>
</evidence>
<feature type="transmembrane region" description="Helical" evidence="5">
    <location>
        <begin position="158"/>
        <end position="180"/>
    </location>
</feature>
<organism evidence="6 7">
    <name type="scientific">Priestia megaterium</name>
    <name type="common">Bacillus megaterium</name>
    <dbReference type="NCBI Taxonomy" id="1404"/>
    <lineage>
        <taxon>Bacteria</taxon>
        <taxon>Bacillati</taxon>
        <taxon>Bacillota</taxon>
        <taxon>Bacilli</taxon>
        <taxon>Bacillales</taxon>
        <taxon>Bacillaceae</taxon>
        <taxon>Priestia</taxon>
    </lineage>
</organism>
<evidence type="ECO:0000256" key="1">
    <source>
        <dbReference type="ARBA" id="ARBA00004141"/>
    </source>
</evidence>
<dbReference type="InterPro" id="IPR038770">
    <property type="entry name" value="Na+/solute_symporter_sf"/>
</dbReference>
<comment type="subcellular location">
    <subcellularLocation>
        <location evidence="1">Membrane</location>
        <topology evidence="1">Multi-pass membrane protein</topology>
    </subcellularLocation>
</comment>
<dbReference type="Pfam" id="PF01758">
    <property type="entry name" value="SBF"/>
    <property type="match status" value="1"/>
</dbReference>
<evidence type="ECO:0000256" key="4">
    <source>
        <dbReference type="ARBA" id="ARBA00023136"/>
    </source>
</evidence>
<feature type="transmembrane region" description="Helical" evidence="5">
    <location>
        <begin position="12"/>
        <end position="31"/>
    </location>
</feature>
<keyword evidence="2 5" id="KW-0812">Transmembrane</keyword>
<gene>
    <name evidence="6" type="ORF">HFZ78_08180</name>
</gene>
<evidence type="ECO:0000313" key="6">
    <source>
        <dbReference type="EMBL" id="QIZ06688.1"/>
    </source>
</evidence>